<evidence type="ECO:0000313" key="1">
    <source>
        <dbReference type="EMBL" id="SDN51292.1"/>
    </source>
</evidence>
<dbReference type="PIRSF" id="PIRSF017393">
    <property type="entry name" value="MTase_SAV2177"/>
    <property type="match status" value="1"/>
</dbReference>
<sequence length="310" mass="33323">MSRPLRTIVAEQGAWAGQLMWEAVLDRGVPAGAGPGAAVSEGMEHDVTQNGFRAEEIDTSRPHPARIYDYLLGGKDNYEVDRAAGDLLADRAPEVRVGVQANRAFLQRAVRYVVGSGVRQILDIGTGLPTSPNVHEVARALDPGVSIAYVDNDPIVHTYANALLRTSAPTAVVLGDLREPAAVLADPEVRRVIDFTQPVALLLVAILHFLTEADEPERVVAELRDALPAGSYLVLSHATGDFADRVEAEAVYNNATATLNLRERAAVERFFAGFELVEPGLVQVPFWRPDGTAPKGSAEIGFYGGVARKV</sequence>
<protein>
    <submittedName>
        <fullName evidence="1">S-adenosyl methyltransferase</fullName>
    </submittedName>
</protein>
<dbReference type="InterPro" id="IPR006764">
    <property type="entry name" value="SAM_dep_MeTrfase_SAV2177_type"/>
</dbReference>
<dbReference type="Pfam" id="PF04672">
    <property type="entry name" value="Methyltransf_19"/>
    <property type="match status" value="1"/>
</dbReference>
<dbReference type="Proteomes" id="UP000199341">
    <property type="component" value="Unassembled WGS sequence"/>
</dbReference>
<dbReference type="GO" id="GO:0008168">
    <property type="term" value="F:methyltransferase activity"/>
    <property type="evidence" value="ECO:0007669"/>
    <property type="project" value="UniProtKB-KW"/>
</dbReference>
<keyword evidence="1" id="KW-0808">Transferase</keyword>
<evidence type="ECO:0000313" key="2">
    <source>
        <dbReference type="Proteomes" id="UP000199341"/>
    </source>
</evidence>
<dbReference type="Gene3D" id="3.40.50.150">
    <property type="entry name" value="Vaccinia Virus protein VP39"/>
    <property type="match status" value="1"/>
</dbReference>
<dbReference type="AlphaFoldDB" id="A0A1H0C0E7"/>
<dbReference type="SUPFAM" id="SSF53335">
    <property type="entry name" value="S-adenosyl-L-methionine-dependent methyltransferases"/>
    <property type="match status" value="1"/>
</dbReference>
<keyword evidence="1" id="KW-0489">Methyltransferase</keyword>
<gene>
    <name evidence="1" type="ORF">SAMN05216259_104372</name>
</gene>
<dbReference type="InterPro" id="IPR029063">
    <property type="entry name" value="SAM-dependent_MTases_sf"/>
</dbReference>
<dbReference type="EMBL" id="FNIE01000004">
    <property type="protein sequence ID" value="SDN51292.1"/>
    <property type="molecule type" value="Genomic_DNA"/>
</dbReference>
<dbReference type="GO" id="GO:0032259">
    <property type="term" value="P:methylation"/>
    <property type="evidence" value="ECO:0007669"/>
    <property type="project" value="UniProtKB-KW"/>
</dbReference>
<accession>A0A1H0C0E7</accession>
<organism evidence="1 2">
    <name type="scientific">Actinacidiphila guanduensis</name>
    <dbReference type="NCBI Taxonomy" id="310781"/>
    <lineage>
        <taxon>Bacteria</taxon>
        <taxon>Bacillati</taxon>
        <taxon>Actinomycetota</taxon>
        <taxon>Actinomycetes</taxon>
        <taxon>Kitasatosporales</taxon>
        <taxon>Streptomycetaceae</taxon>
        <taxon>Actinacidiphila</taxon>
    </lineage>
</organism>
<dbReference type="STRING" id="310781.SAMN05216259_104372"/>
<name>A0A1H0C0E7_9ACTN</name>
<reference evidence="1 2" key="1">
    <citation type="submission" date="2016-10" db="EMBL/GenBank/DDBJ databases">
        <authorList>
            <person name="de Groot N.N."/>
        </authorList>
    </citation>
    <scope>NUCLEOTIDE SEQUENCE [LARGE SCALE GENOMIC DNA]</scope>
    <source>
        <strain evidence="1 2">CGMCC 4.2022</strain>
    </source>
</reference>
<keyword evidence="2" id="KW-1185">Reference proteome</keyword>
<proteinExistence type="predicted"/>